<dbReference type="InterPro" id="IPR036179">
    <property type="entry name" value="Ig-like_dom_sf"/>
</dbReference>
<dbReference type="Pfam" id="PF25021">
    <property type="entry name" value="TEN_NHL"/>
    <property type="match status" value="1"/>
</dbReference>
<dbReference type="RefSeq" id="WP_310332127.1">
    <property type="nucleotide sequence ID" value="NZ_JAVDXV010000009.1"/>
</dbReference>
<dbReference type="PROSITE" id="PS50835">
    <property type="entry name" value="IG_LIKE"/>
    <property type="match status" value="3"/>
</dbReference>
<reference evidence="3 4" key="1">
    <citation type="submission" date="2023-07" db="EMBL/GenBank/DDBJ databases">
        <title>Sorghum-associated microbial communities from plants grown in Nebraska, USA.</title>
        <authorList>
            <person name="Schachtman D."/>
        </authorList>
    </citation>
    <scope>NUCLEOTIDE SEQUENCE [LARGE SCALE GENOMIC DNA]</scope>
    <source>
        <strain evidence="3 4">BE316</strain>
    </source>
</reference>
<dbReference type="PANTHER" id="PTHR13833:SF71">
    <property type="entry name" value="NHL DOMAIN-CONTAINING PROTEIN"/>
    <property type="match status" value="1"/>
</dbReference>
<dbReference type="Gene3D" id="2.120.10.30">
    <property type="entry name" value="TolB, C-terminal domain"/>
    <property type="match status" value="5"/>
</dbReference>
<protein>
    <submittedName>
        <fullName evidence="3">Sugar lactone lactonase YvrE</fullName>
    </submittedName>
</protein>
<dbReference type="InterPro" id="IPR007110">
    <property type="entry name" value="Ig-like_dom"/>
</dbReference>
<dbReference type="Gene3D" id="2.60.40.10">
    <property type="entry name" value="Immunoglobulins"/>
    <property type="match status" value="3"/>
</dbReference>
<feature type="domain" description="Ig-like" evidence="2">
    <location>
        <begin position="223"/>
        <end position="302"/>
    </location>
</feature>
<dbReference type="Gene3D" id="2.40.10.500">
    <property type="match status" value="1"/>
</dbReference>
<dbReference type="InterPro" id="IPR013783">
    <property type="entry name" value="Ig-like_fold"/>
</dbReference>
<comment type="caution">
    <text evidence="3">The sequence shown here is derived from an EMBL/GenBank/DDBJ whole genome shotgun (WGS) entry which is preliminary data.</text>
</comment>
<dbReference type="SUPFAM" id="SSF63829">
    <property type="entry name" value="Calcium-dependent phosphotriesterase"/>
    <property type="match status" value="3"/>
</dbReference>
<dbReference type="Proteomes" id="UP001180825">
    <property type="component" value="Unassembled WGS sequence"/>
</dbReference>
<dbReference type="InterPro" id="IPR003599">
    <property type="entry name" value="Ig_sub"/>
</dbReference>
<dbReference type="PANTHER" id="PTHR13833">
    <property type="match status" value="1"/>
</dbReference>
<dbReference type="SMART" id="SM00409">
    <property type="entry name" value="IG"/>
    <property type="match status" value="4"/>
</dbReference>
<dbReference type="Gene3D" id="2.60.40.2700">
    <property type="match status" value="1"/>
</dbReference>
<feature type="domain" description="Ig-like" evidence="2">
    <location>
        <begin position="133"/>
        <end position="217"/>
    </location>
</feature>
<keyword evidence="4" id="KW-1185">Reference proteome</keyword>
<evidence type="ECO:0000313" key="3">
    <source>
        <dbReference type="EMBL" id="MDR7335202.1"/>
    </source>
</evidence>
<dbReference type="InterPro" id="IPR011042">
    <property type="entry name" value="6-blade_b-propeller_TolB-like"/>
</dbReference>
<gene>
    <name evidence="3" type="ORF">J2X21_004367</name>
</gene>
<evidence type="ECO:0000313" key="4">
    <source>
        <dbReference type="Proteomes" id="UP001180825"/>
    </source>
</evidence>
<dbReference type="InterPro" id="IPR056822">
    <property type="entry name" value="TEN_NHL"/>
</dbReference>
<dbReference type="PROSITE" id="PS51257">
    <property type="entry name" value="PROKAR_LIPOPROTEIN"/>
    <property type="match status" value="1"/>
</dbReference>
<dbReference type="Pfam" id="PF01436">
    <property type="entry name" value="NHL"/>
    <property type="match status" value="1"/>
</dbReference>
<keyword evidence="1" id="KW-0677">Repeat</keyword>
<evidence type="ECO:0000256" key="1">
    <source>
        <dbReference type="ARBA" id="ARBA00022737"/>
    </source>
</evidence>
<proteinExistence type="predicted"/>
<dbReference type="InterPro" id="IPR001258">
    <property type="entry name" value="NHL_repeat"/>
</dbReference>
<dbReference type="SUPFAM" id="SSF48726">
    <property type="entry name" value="Immunoglobulin"/>
    <property type="match status" value="3"/>
</dbReference>
<sequence>MTRLEAAAQRLRVAGRILGLCAGLALTACGGGGGGGGADSPPPAPAIVAPSIGTQPLDTKVIDGATATFNVTAAGSSLTYQWQRDGKAIAGATGASYTTPVLRMADNAAKFQVVVTGPNASVTSNAVTLTVTPIALSLSTQPKAQTGKDGEVVSFDVAATGSEPIQYQWQRNGVALTGADKASYTTPALALADDAAVFKVVVTNPAGTVTSQEAKLTVTAVAPRIVTAPESVTTSDGATVTFKVTAAGSAPLAYQWLRNGSAISGATGTSYTVALAYAGSGDRYSVQVSNGTGQIVSDAAVATVNANAPAFSQHPADVSISTGGSASFTATASGTAPLRYQWQQSQDDGLSWTNITGATSATYAVSNATLADAHTRLRVAVSNTAATLNSNVARLSVQANVRILAGTTGGMGYADGKGSAARLGYVWGMGVDAAGNIYVADNSYSVIRRVSPDGTVQLFAGKAKTAASVDGALADARFSYPTYVAADRTGNLYVAENCVVRRIAADRVSSFVGGGNCTTRDGTAGQSGFGSIMGMTVDADGNVYVSEFASGGGQLLRKATPAGVVTTLAGSATERGKADGTGSAARFSSLGRMTVDADGNLYVVDGTAIRRVTPSGEVSTYAGAPDVSGATEGHRTAARFGYITGLAFDGGGNLFVADTWRIVRISPTGNAVAAATTSHDSVGSVKSIDGPNDRASIGYASTMASLPDGNVAYFDSASYTVRIVTPAAAISTLAGGGPRGGFADGVGTAARIGAYYTQDNALIAGPAGTAYLADAVNRRVRRLALDTNRVDTLAGSGDYGSTDGAAGVATFYGPTGLAQDAAGNLYVADSGHAIRRISSTGVVSLLAGKYNESGSADGAGTSARFNWPGALVVDSKGHVIVADKSNFVLRRISPTGVVTTLAGKVGENGYVNGTGSEARLGLVRYLAIDAADNVYFTDSSHAIRKVSPTGEVGPVAGAPYSEGHIDDLGAFARLSSPAGLAFDSRGNLFVADAGNHAIRRITPGGHVSTVAGGRGVVLRPGLDGSINQPAGLAVTASGRLIFVSEGAIVGD</sequence>
<name>A0ABU2AFF8_9BURK</name>
<feature type="domain" description="Ig-like" evidence="2">
    <location>
        <begin position="50"/>
        <end position="130"/>
    </location>
</feature>
<evidence type="ECO:0000259" key="2">
    <source>
        <dbReference type="PROSITE" id="PS50835"/>
    </source>
</evidence>
<accession>A0ABU2AFF8</accession>
<dbReference type="EMBL" id="JAVDXV010000009">
    <property type="protein sequence ID" value="MDR7335202.1"/>
    <property type="molecule type" value="Genomic_DNA"/>
</dbReference>
<organism evidence="3 4">
    <name type="scientific">Roseateles asaccharophilus</name>
    <dbReference type="NCBI Taxonomy" id="582607"/>
    <lineage>
        <taxon>Bacteria</taxon>
        <taxon>Pseudomonadati</taxon>
        <taxon>Pseudomonadota</taxon>
        <taxon>Betaproteobacteria</taxon>
        <taxon>Burkholderiales</taxon>
        <taxon>Sphaerotilaceae</taxon>
        <taxon>Roseateles</taxon>
    </lineage>
</organism>